<keyword evidence="2" id="KW-1133">Transmembrane helix</keyword>
<keyword evidence="2" id="KW-0812">Transmembrane</keyword>
<evidence type="ECO:0008006" key="5">
    <source>
        <dbReference type="Google" id="ProtNLM"/>
    </source>
</evidence>
<comment type="caution">
    <text evidence="3">The sequence shown here is derived from an EMBL/GenBank/DDBJ whole genome shotgun (WGS) entry which is preliminary data.</text>
</comment>
<evidence type="ECO:0000313" key="4">
    <source>
        <dbReference type="Proteomes" id="UP001501570"/>
    </source>
</evidence>
<dbReference type="EMBL" id="BAABJQ010000007">
    <property type="protein sequence ID" value="GAA5185456.1"/>
    <property type="molecule type" value="Genomic_DNA"/>
</dbReference>
<evidence type="ECO:0000256" key="2">
    <source>
        <dbReference type="SAM" id="Phobius"/>
    </source>
</evidence>
<evidence type="ECO:0000256" key="1">
    <source>
        <dbReference type="SAM" id="MobiDB-lite"/>
    </source>
</evidence>
<sequence length="110" mass="10881">MTGAAVTRLTGPELRAGIVLSFGGLVAVLGVGTVVFSTLFSGLTVALTGGDALGASAADTATAVDAQRLTRLAAVAVMSIALVVRLRSPGRPRPTMEEVAGVAATSGRES</sequence>
<proteinExistence type="predicted"/>
<gene>
    <name evidence="3" type="ORF">GCM10023322_29540</name>
</gene>
<accession>A0ABP9RRB5</accession>
<organism evidence="3 4">
    <name type="scientific">Rugosimonospora acidiphila</name>
    <dbReference type="NCBI Taxonomy" id="556531"/>
    <lineage>
        <taxon>Bacteria</taxon>
        <taxon>Bacillati</taxon>
        <taxon>Actinomycetota</taxon>
        <taxon>Actinomycetes</taxon>
        <taxon>Micromonosporales</taxon>
        <taxon>Micromonosporaceae</taxon>
        <taxon>Rugosimonospora</taxon>
    </lineage>
</organism>
<dbReference type="Proteomes" id="UP001501570">
    <property type="component" value="Unassembled WGS sequence"/>
</dbReference>
<evidence type="ECO:0000313" key="3">
    <source>
        <dbReference type="EMBL" id="GAA5185456.1"/>
    </source>
</evidence>
<name>A0ABP9RRB5_9ACTN</name>
<feature type="region of interest" description="Disordered" evidence="1">
    <location>
        <begin position="90"/>
        <end position="110"/>
    </location>
</feature>
<feature type="transmembrane region" description="Helical" evidence="2">
    <location>
        <begin position="69"/>
        <end position="86"/>
    </location>
</feature>
<feature type="transmembrane region" description="Helical" evidence="2">
    <location>
        <begin position="18"/>
        <end position="49"/>
    </location>
</feature>
<keyword evidence="4" id="KW-1185">Reference proteome</keyword>
<protein>
    <recommendedName>
        <fullName evidence="5">ABC transporter permease</fullName>
    </recommendedName>
</protein>
<keyword evidence="2" id="KW-0472">Membrane</keyword>
<reference evidence="4" key="1">
    <citation type="journal article" date="2019" name="Int. J. Syst. Evol. Microbiol.">
        <title>The Global Catalogue of Microorganisms (GCM) 10K type strain sequencing project: providing services to taxonomists for standard genome sequencing and annotation.</title>
        <authorList>
            <consortium name="The Broad Institute Genomics Platform"/>
            <consortium name="The Broad Institute Genome Sequencing Center for Infectious Disease"/>
            <person name="Wu L."/>
            <person name="Ma J."/>
        </authorList>
    </citation>
    <scope>NUCLEOTIDE SEQUENCE [LARGE SCALE GENOMIC DNA]</scope>
    <source>
        <strain evidence="4">JCM 18304</strain>
    </source>
</reference>